<dbReference type="HOGENOM" id="CLU_565941_0_0_5"/>
<feature type="chain" id="PRO_5004105125" description="Mannosyl-glycoprotein endo-beta-N-acetylglucosamidase-like domain-containing protein" evidence="2">
    <location>
        <begin position="29"/>
        <end position="456"/>
    </location>
</feature>
<dbReference type="Proteomes" id="UP000005952">
    <property type="component" value="Chromosome"/>
</dbReference>
<dbReference type="GO" id="GO:0004040">
    <property type="term" value="F:amidase activity"/>
    <property type="evidence" value="ECO:0007669"/>
    <property type="project" value="InterPro"/>
</dbReference>
<dbReference type="AlphaFoldDB" id="N0B1L0"/>
<keyword evidence="2" id="KW-0732">Signal</keyword>
<feature type="region of interest" description="Disordered" evidence="1">
    <location>
        <begin position="318"/>
        <end position="354"/>
    </location>
</feature>
<dbReference type="eggNOG" id="COG1705">
    <property type="taxonomic scope" value="Bacteria"/>
</dbReference>
<evidence type="ECO:0000256" key="2">
    <source>
        <dbReference type="SAM" id="SignalP"/>
    </source>
</evidence>
<evidence type="ECO:0000256" key="1">
    <source>
        <dbReference type="SAM" id="MobiDB-lite"/>
    </source>
</evidence>
<evidence type="ECO:0000313" key="4">
    <source>
        <dbReference type="EMBL" id="AGK57374.1"/>
    </source>
</evidence>
<evidence type="ECO:0000313" key="5">
    <source>
        <dbReference type="Proteomes" id="UP000005952"/>
    </source>
</evidence>
<dbReference type="RefSeq" id="WP_015597411.1">
    <property type="nucleotide sequence ID" value="NC_021172.1"/>
</dbReference>
<feature type="compositionally biased region" description="Low complexity" evidence="1">
    <location>
        <begin position="318"/>
        <end position="327"/>
    </location>
</feature>
<dbReference type="KEGG" id="hdt:HYPDE_28473"/>
<name>N0B1L0_9HYPH</name>
<dbReference type="EMBL" id="CP005587">
    <property type="protein sequence ID" value="AGK57374.1"/>
    <property type="molecule type" value="Genomic_DNA"/>
</dbReference>
<organism evidence="4 5">
    <name type="scientific">Hyphomicrobium denitrificans 1NES1</name>
    <dbReference type="NCBI Taxonomy" id="670307"/>
    <lineage>
        <taxon>Bacteria</taxon>
        <taxon>Pseudomonadati</taxon>
        <taxon>Pseudomonadota</taxon>
        <taxon>Alphaproteobacteria</taxon>
        <taxon>Hyphomicrobiales</taxon>
        <taxon>Hyphomicrobiaceae</taxon>
        <taxon>Hyphomicrobium</taxon>
    </lineage>
</organism>
<sequence>MISRVRTPLAFVFAAAVPLAAAPLPASAADLPQVKITKTNTVPACATPGRLMAFLTSRNRNIDGHFSTIAADYMRIGDELRIRWDIAFFQMMLETGNLTFKGDVKANQNNFAGLGATGNHVPGESFPDVATGVKAHLQHLLLYAGEHLDNPVAERTRKVQEWGVLTDWQKSIKGPINYEQLAKQWAPTSRRYARDISNIAESFYGSPCRAPDPNPDLLALARPGTTPQNSTASDPKVAMADTAAPDAADTSTTKLSGAELARRAVEEARKSGSFVRSSLGAEELVPPANEAQTVAVGEPEQQEKPQAVKIINAAVPPADAAPNASADAEARRPADSAPVEPTKKSTGKKIQTAALGAGTKSSVLPGITSKSTPTLSPAARPTCKVWTASYGGGHSVIIKARADRQDNYTVLDVNEGSEKREAAAYIAAYAKGGETVGEFTNPSQALDKAFELCPDG</sequence>
<accession>N0B1L0</accession>
<dbReference type="STRING" id="670307.HYPDE_28473"/>
<feature type="domain" description="Mannosyl-glycoprotein endo-beta-N-acetylglucosamidase-like" evidence="3">
    <location>
        <begin position="72"/>
        <end position="203"/>
    </location>
</feature>
<keyword evidence="5" id="KW-1185">Reference proteome</keyword>
<protein>
    <recommendedName>
        <fullName evidence="3">Mannosyl-glycoprotein endo-beta-N-acetylglucosamidase-like domain-containing protein</fullName>
    </recommendedName>
</protein>
<proteinExistence type="predicted"/>
<evidence type="ECO:0000259" key="3">
    <source>
        <dbReference type="Pfam" id="PF01832"/>
    </source>
</evidence>
<feature type="signal peptide" evidence="2">
    <location>
        <begin position="1"/>
        <end position="28"/>
    </location>
</feature>
<reference evidence="4 5" key="1">
    <citation type="journal article" date="2013" name="Genome Announc.">
        <title>Genome sequences for three denitrifying bacterial strains isolated from a uranium- and nitrate-contaminated subsurface environment.</title>
        <authorList>
            <person name="Venkatramanan R."/>
            <person name="Prakash O."/>
            <person name="Woyke T."/>
            <person name="Chain P."/>
            <person name="Goodwin L.A."/>
            <person name="Watson D."/>
            <person name="Brooks S."/>
            <person name="Kostka J.E."/>
            <person name="Green S.J."/>
        </authorList>
    </citation>
    <scope>NUCLEOTIDE SEQUENCE [LARGE SCALE GENOMIC DNA]</scope>
    <source>
        <strain evidence="4 5">1NES1</strain>
    </source>
</reference>
<dbReference type="InterPro" id="IPR002901">
    <property type="entry name" value="MGlyc_endo_b_GlcNAc-like_dom"/>
</dbReference>
<gene>
    <name evidence="4" type="ORF">HYPDE_28473</name>
</gene>
<dbReference type="Pfam" id="PF01832">
    <property type="entry name" value="Glucosaminidase"/>
    <property type="match status" value="1"/>
</dbReference>